<evidence type="ECO:0000256" key="4">
    <source>
        <dbReference type="ARBA" id="ARBA00022840"/>
    </source>
</evidence>
<dbReference type="InterPro" id="IPR027417">
    <property type="entry name" value="P-loop_NTPase"/>
</dbReference>
<feature type="compositionally biased region" description="Polar residues" evidence="5">
    <location>
        <begin position="269"/>
        <end position="278"/>
    </location>
</feature>
<dbReference type="CDD" id="cd03215">
    <property type="entry name" value="ABC_Carb_Monos_II"/>
    <property type="match status" value="1"/>
</dbReference>
<evidence type="ECO:0000256" key="3">
    <source>
        <dbReference type="ARBA" id="ARBA00022741"/>
    </source>
</evidence>
<comment type="caution">
    <text evidence="7">The sequence shown here is derived from an EMBL/GenBank/DDBJ whole genome shotgun (WGS) entry which is preliminary data.</text>
</comment>
<dbReference type="PROSITE" id="PS00211">
    <property type="entry name" value="ABC_TRANSPORTER_1"/>
    <property type="match status" value="1"/>
</dbReference>
<dbReference type="InterPro" id="IPR017871">
    <property type="entry name" value="ABC_transporter-like_CS"/>
</dbReference>
<proteinExistence type="predicted"/>
<feature type="domain" description="ABC transporter" evidence="6">
    <location>
        <begin position="276"/>
        <end position="512"/>
    </location>
</feature>
<dbReference type="InterPro" id="IPR050107">
    <property type="entry name" value="ABC_carbohydrate_import_ATPase"/>
</dbReference>
<reference evidence="7 8" key="1">
    <citation type="submission" date="2018-11" db="EMBL/GenBank/DDBJ databases">
        <title>Microbial catabolism of amino acid.</title>
        <authorList>
            <person name="Hibi M."/>
            <person name="Ogawa J."/>
        </authorList>
    </citation>
    <scope>NUCLEOTIDE SEQUENCE [LARGE SCALE GENOMIC DNA]</scope>
    <source>
        <strain evidence="7 8">C31-06</strain>
    </source>
</reference>
<evidence type="ECO:0000313" key="7">
    <source>
        <dbReference type="EMBL" id="GCE41551.1"/>
    </source>
</evidence>
<feature type="domain" description="ABC transporter" evidence="6">
    <location>
        <begin position="20"/>
        <end position="255"/>
    </location>
</feature>
<evidence type="ECO:0000256" key="5">
    <source>
        <dbReference type="SAM" id="MobiDB-lite"/>
    </source>
</evidence>
<dbReference type="SUPFAM" id="SSF52540">
    <property type="entry name" value="P-loop containing nucleoside triphosphate hydrolases"/>
    <property type="match status" value="2"/>
</dbReference>
<evidence type="ECO:0000313" key="8">
    <source>
        <dbReference type="Proteomes" id="UP000287519"/>
    </source>
</evidence>
<gene>
    <name evidence="7" type="ORF">Rhow_005210</name>
</gene>
<dbReference type="EMBL" id="BHYM01000045">
    <property type="protein sequence ID" value="GCE41551.1"/>
    <property type="molecule type" value="Genomic_DNA"/>
</dbReference>
<organism evidence="7 8">
    <name type="scientific">Rhodococcus wratislaviensis</name>
    <name type="common">Tsukamurella wratislaviensis</name>
    <dbReference type="NCBI Taxonomy" id="44752"/>
    <lineage>
        <taxon>Bacteria</taxon>
        <taxon>Bacillati</taxon>
        <taxon>Actinomycetota</taxon>
        <taxon>Actinomycetes</taxon>
        <taxon>Mycobacteriales</taxon>
        <taxon>Nocardiaceae</taxon>
        <taxon>Rhodococcus</taxon>
    </lineage>
</organism>
<dbReference type="Proteomes" id="UP000287519">
    <property type="component" value="Unassembled WGS sequence"/>
</dbReference>
<dbReference type="RefSeq" id="WP_192581953.1">
    <property type="nucleotide sequence ID" value="NZ_BHYM01000045.1"/>
</dbReference>
<evidence type="ECO:0000259" key="6">
    <source>
        <dbReference type="PROSITE" id="PS50893"/>
    </source>
</evidence>
<dbReference type="PANTHER" id="PTHR43790">
    <property type="entry name" value="CARBOHYDRATE TRANSPORT ATP-BINDING PROTEIN MG119-RELATED"/>
    <property type="match status" value="1"/>
</dbReference>
<keyword evidence="1" id="KW-0813">Transport</keyword>
<accession>A0A402CD74</accession>
<feature type="region of interest" description="Disordered" evidence="5">
    <location>
        <begin position="259"/>
        <end position="278"/>
    </location>
</feature>
<dbReference type="GO" id="GO:0005524">
    <property type="term" value="F:ATP binding"/>
    <property type="evidence" value="ECO:0007669"/>
    <property type="project" value="UniProtKB-KW"/>
</dbReference>
<keyword evidence="2" id="KW-0677">Repeat</keyword>
<dbReference type="SMART" id="SM00382">
    <property type="entry name" value="AAA"/>
    <property type="match status" value="2"/>
</dbReference>
<dbReference type="PROSITE" id="PS50893">
    <property type="entry name" value="ABC_TRANSPORTER_2"/>
    <property type="match status" value="2"/>
</dbReference>
<evidence type="ECO:0000256" key="1">
    <source>
        <dbReference type="ARBA" id="ARBA00022448"/>
    </source>
</evidence>
<dbReference type="AlphaFoldDB" id="A0A402CD74"/>
<dbReference type="PANTHER" id="PTHR43790:SF9">
    <property type="entry name" value="GALACTOFURANOSE TRANSPORTER ATP-BINDING PROTEIN YTFR"/>
    <property type="match status" value="1"/>
</dbReference>
<dbReference type="Gene3D" id="3.40.50.300">
    <property type="entry name" value="P-loop containing nucleotide triphosphate hydrolases"/>
    <property type="match status" value="2"/>
</dbReference>
<name>A0A402CD74_RHOWR</name>
<keyword evidence="8" id="KW-1185">Reference proteome</keyword>
<dbReference type="GO" id="GO:0016887">
    <property type="term" value="F:ATP hydrolysis activity"/>
    <property type="evidence" value="ECO:0007669"/>
    <property type="project" value="InterPro"/>
</dbReference>
<sequence>MTASTHEAEVRPPGSDGPWLEVRGIAKHYGGVKALRSASMDLLAGEVHGIIGPNGAGKSTLVKLLGGVESADTGSILVDGSEVEMSSPSVAQQHRIILMPQELSLVPESSIVDNIVLGSEPTVFGALSAKQARRRSASALDAIGLDLPLSAQVSDLSTVHKRLLMLARALDRAPRLLILDEPTAGLAAHEASLVMDTVSRVVAKGVTVIYISHHLTEVAKLCNRVSTVREGRMVDTICGDDITKAALVERIVGSDNATHPSGSVAFDPSTVTSPPDRSSGLQVEGLAGERIAGISFLAPRGSVTGITGLLGSGVAELVSTIAGASRPLRGTIRLDGIEENFSSPADALRRGVGYLAGDRTTAVVPEMSVRENVSISALSRWANALGIVKKRRELSATKSILHSLAVDVDVELPITALSGGNQQRALVGRLVASEVEFIILDEPTVGVDLAARQALWDVIHELSQTRTVIVASSEPDELVALCDQVVCLKHGSVAQVLTAQEINQNAITHAVT</sequence>
<dbReference type="InterPro" id="IPR003593">
    <property type="entry name" value="AAA+_ATPase"/>
</dbReference>
<keyword evidence="3" id="KW-0547">Nucleotide-binding</keyword>
<protein>
    <submittedName>
        <fullName evidence="7">Ribose ABC transport system, ATP-binding protein RbsA</fullName>
    </submittedName>
</protein>
<evidence type="ECO:0000256" key="2">
    <source>
        <dbReference type="ARBA" id="ARBA00022737"/>
    </source>
</evidence>
<dbReference type="InterPro" id="IPR003439">
    <property type="entry name" value="ABC_transporter-like_ATP-bd"/>
</dbReference>
<dbReference type="CDD" id="cd03216">
    <property type="entry name" value="ABC_Carb_Monos_I"/>
    <property type="match status" value="1"/>
</dbReference>
<dbReference type="Pfam" id="PF00005">
    <property type="entry name" value="ABC_tran"/>
    <property type="match status" value="2"/>
</dbReference>
<keyword evidence="4 7" id="KW-0067">ATP-binding</keyword>